<evidence type="ECO:0000256" key="8">
    <source>
        <dbReference type="SAM" id="Phobius"/>
    </source>
</evidence>
<comment type="similarity">
    <text evidence="2">Belongs to the MreD family.</text>
</comment>
<dbReference type="GO" id="GO:0008360">
    <property type="term" value="P:regulation of cell shape"/>
    <property type="evidence" value="ECO:0007669"/>
    <property type="project" value="UniProtKB-KW"/>
</dbReference>
<name>A0A5D4UIE6_9BACI</name>
<evidence type="ECO:0000256" key="6">
    <source>
        <dbReference type="ARBA" id="ARBA00022989"/>
    </source>
</evidence>
<dbReference type="Pfam" id="PF04093">
    <property type="entry name" value="MreD"/>
    <property type="match status" value="1"/>
</dbReference>
<feature type="transmembrane region" description="Helical" evidence="8">
    <location>
        <begin position="107"/>
        <end position="126"/>
    </location>
</feature>
<feature type="transmembrane region" description="Helical" evidence="8">
    <location>
        <begin position="41"/>
        <end position="58"/>
    </location>
</feature>
<dbReference type="NCBIfam" id="TIGR03426">
    <property type="entry name" value="shape_MreD"/>
    <property type="match status" value="1"/>
</dbReference>
<evidence type="ECO:0000256" key="4">
    <source>
        <dbReference type="ARBA" id="ARBA00022692"/>
    </source>
</evidence>
<comment type="caution">
    <text evidence="9">The sequence shown here is derived from an EMBL/GenBank/DDBJ whole genome shotgun (WGS) entry which is preliminary data.</text>
</comment>
<dbReference type="AlphaFoldDB" id="A0A5D4UIE6"/>
<evidence type="ECO:0000256" key="2">
    <source>
        <dbReference type="ARBA" id="ARBA00007776"/>
    </source>
</evidence>
<evidence type="ECO:0000256" key="3">
    <source>
        <dbReference type="ARBA" id="ARBA00022475"/>
    </source>
</evidence>
<keyword evidence="3" id="KW-1003">Cell membrane</keyword>
<feature type="transmembrane region" description="Helical" evidence="8">
    <location>
        <begin position="146"/>
        <end position="165"/>
    </location>
</feature>
<keyword evidence="5" id="KW-0133">Cell shape</keyword>
<gene>
    <name evidence="9" type="primary">mreD</name>
    <name evidence="9" type="ORF">FZC85_08330</name>
</gene>
<evidence type="ECO:0000313" key="10">
    <source>
        <dbReference type="Proteomes" id="UP000324269"/>
    </source>
</evidence>
<evidence type="ECO:0000256" key="7">
    <source>
        <dbReference type="ARBA" id="ARBA00023136"/>
    </source>
</evidence>
<dbReference type="EMBL" id="VTEZ01000002">
    <property type="protein sequence ID" value="TYS86984.1"/>
    <property type="molecule type" value="Genomic_DNA"/>
</dbReference>
<dbReference type="GO" id="GO:0005886">
    <property type="term" value="C:plasma membrane"/>
    <property type="evidence" value="ECO:0007669"/>
    <property type="project" value="UniProtKB-SubCell"/>
</dbReference>
<accession>A0A5D4UIE6</accession>
<feature type="transmembrane region" description="Helical" evidence="8">
    <location>
        <begin position="63"/>
        <end position="78"/>
    </location>
</feature>
<evidence type="ECO:0000256" key="5">
    <source>
        <dbReference type="ARBA" id="ARBA00022960"/>
    </source>
</evidence>
<evidence type="ECO:0000256" key="1">
    <source>
        <dbReference type="ARBA" id="ARBA00004651"/>
    </source>
</evidence>
<sequence length="179" mass="21826">MLRRMAMISRLLLPFMTLLFFYSESLFVHLFPNEEWFDQKIIVPHFLIIVLFFICAFYQYRTALLYGFIFGFLFDIYYTEINGIYLVLFPFVIFLSHQMMRVLHNNLFVLGIISLVNLSVLEFLVYQINLIIQRTDLTFMQFVDWRLWPTLVLNIVFYLVVAFPLRNYLLRKRKEWLDE</sequence>
<organism evidence="9 10">
    <name type="scientific">Rossellomorea aquimaris</name>
    <dbReference type="NCBI Taxonomy" id="189382"/>
    <lineage>
        <taxon>Bacteria</taxon>
        <taxon>Bacillati</taxon>
        <taxon>Bacillota</taxon>
        <taxon>Bacilli</taxon>
        <taxon>Bacillales</taxon>
        <taxon>Bacillaceae</taxon>
        <taxon>Rossellomorea</taxon>
    </lineage>
</organism>
<protein>
    <submittedName>
        <fullName evidence="9">Rod shape-determining protein MreD</fullName>
    </submittedName>
</protein>
<reference evidence="9 10" key="1">
    <citation type="submission" date="2019-08" db="EMBL/GenBank/DDBJ databases">
        <title>Bacillus genomes from the desert of Cuatro Cienegas, Coahuila.</title>
        <authorList>
            <person name="Olmedo-Alvarez G."/>
        </authorList>
    </citation>
    <scope>NUCLEOTIDE SEQUENCE [LARGE SCALE GENOMIC DNA]</scope>
    <source>
        <strain evidence="9 10">CH87b_3T</strain>
    </source>
</reference>
<keyword evidence="7 8" id="KW-0472">Membrane</keyword>
<proteinExistence type="inferred from homology"/>
<dbReference type="OrthoDB" id="1653857at2"/>
<keyword evidence="4 8" id="KW-0812">Transmembrane</keyword>
<evidence type="ECO:0000313" key="9">
    <source>
        <dbReference type="EMBL" id="TYS86984.1"/>
    </source>
</evidence>
<dbReference type="Proteomes" id="UP000324269">
    <property type="component" value="Unassembled WGS sequence"/>
</dbReference>
<keyword evidence="6 8" id="KW-1133">Transmembrane helix</keyword>
<dbReference type="InterPro" id="IPR007227">
    <property type="entry name" value="Cell_shape_determining_MreD"/>
</dbReference>
<comment type="subcellular location">
    <subcellularLocation>
        <location evidence="1">Cell membrane</location>
        <topology evidence="1">Multi-pass membrane protein</topology>
    </subcellularLocation>
</comment>